<reference evidence="5" key="1">
    <citation type="journal article" date="2017" name="Nature">
        <title>The sunflower genome provides insights into oil metabolism, flowering and Asterid evolution.</title>
        <authorList>
            <person name="Badouin H."/>
            <person name="Gouzy J."/>
            <person name="Grassa C.J."/>
            <person name="Murat F."/>
            <person name="Staton S.E."/>
            <person name="Cottret L."/>
            <person name="Lelandais-Briere C."/>
            <person name="Owens G.L."/>
            <person name="Carrere S."/>
            <person name="Mayjonade B."/>
            <person name="Legrand L."/>
            <person name="Gill N."/>
            <person name="Kane N.C."/>
            <person name="Bowers J.E."/>
            <person name="Hubner S."/>
            <person name="Bellec A."/>
            <person name="Berard A."/>
            <person name="Berges H."/>
            <person name="Blanchet N."/>
            <person name="Boniface M.C."/>
            <person name="Brunel D."/>
            <person name="Catrice O."/>
            <person name="Chaidir N."/>
            <person name="Claudel C."/>
            <person name="Donnadieu C."/>
            <person name="Faraut T."/>
            <person name="Fievet G."/>
            <person name="Helmstetter N."/>
            <person name="King M."/>
            <person name="Knapp S.J."/>
            <person name="Lai Z."/>
            <person name="Le Paslier M.C."/>
            <person name="Lippi Y."/>
            <person name="Lorenzon L."/>
            <person name="Mandel J.R."/>
            <person name="Marage G."/>
            <person name="Marchand G."/>
            <person name="Marquand E."/>
            <person name="Bret-Mestries E."/>
            <person name="Morien E."/>
            <person name="Nambeesan S."/>
            <person name="Nguyen T."/>
            <person name="Pegot-Espagnet P."/>
            <person name="Pouilly N."/>
            <person name="Raftis F."/>
            <person name="Sallet E."/>
            <person name="Schiex T."/>
            <person name="Thomas J."/>
            <person name="Vandecasteele C."/>
            <person name="Vares D."/>
            <person name="Vear F."/>
            <person name="Vautrin S."/>
            <person name="Crespi M."/>
            <person name="Mangin B."/>
            <person name="Burke J.M."/>
            <person name="Salse J."/>
            <person name="Munos S."/>
            <person name="Vincourt P."/>
            <person name="Rieseberg L.H."/>
            <person name="Langlade N.B."/>
        </authorList>
    </citation>
    <scope>NUCLEOTIDE SEQUENCE</scope>
    <source>
        <tissue evidence="5">Leaves</tissue>
    </source>
</reference>
<dbReference type="AlphaFoldDB" id="A0A9K3P3I2"/>
<evidence type="ECO:0000313" key="5">
    <source>
        <dbReference type="EMBL" id="KAF5820988.1"/>
    </source>
</evidence>
<dbReference type="GO" id="GO:0005576">
    <property type="term" value="C:extracellular region"/>
    <property type="evidence" value="ECO:0007669"/>
    <property type="project" value="UniProtKB-SubCell"/>
</dbReference>
<comment type="caution">
    <text evidence="5">The sequence shown here is derived from an EMBL/GenBank/DDBJ whole genome shotgun (WGS) entry which is preliminary data.</text>
</comment>
<dbReference type="SUPFAM" id="SSF52058">
    <property type="entry name" value="L domain-like"/>
    <property type="match status" value="1"/>
</dbReference>
<dbReference type="Gene3D" id="3.80.10.10">
    <property type="entry name" value="Ribonuclease Inhibitor"/>
    <property type="match status" value="1"/>
</dbReference>
<keyword evidence="3" id="KW-0732">Signal</keyword>
<dbReference type="InterPro" id="IPR051582">
    <property type="entry name" value="LRR_extensin-like_regulator"/>
</dbReference>
<accession>A0A9K3P3I2</accession>
<dbReference type="PANTHER" id="PTHR32093:SF120">
    <property type="entry name" value="LEUCINE-RICH REPEAT EXTENSIN-LIKE PROTEIN 3-RELATED"/>
    <property type="match status" value="1"/>
</dbReference>
<dbReference type="InterPro" id="IPR001611">
    <property type="entry name" value="Leu-rich_rpt"/>
</dbReference>
<evidence type="ECO:0000256" key="2">
    <source>
        <dbReference type="ARBA" id="ARBA00022525"/>
    </source>
</evidence>
<keyword evidence="6" id="KW-1185">Reference proteome</keyword>
<evidence type="ECO:0000256" key="1">
    <source>
        <dbReference type="ARBA" id="ARBA00004613"/>
    </source>
</evidence>
<dbReference type="Pfam" id="PF00560">
    <property type="entry name" value="LRR_1"/>
    <property type="match status" value="2"/>
</dbReference>
<reference evidence="5" key="2">
    <citation type="submission" date="2020-06" db="EMBL/GenBank/DDBJ databases">
        <title>Helianthus annuus Genome sequencing and assembly Release 2.</title>
        <authorList>
            <person name="Gouzy J."/>
            <person name="Langlade N."/>
            <person name="Munos S."/>
        </authorList>
    </citation>
    <scope>NUCLEOTIDE SEQUENCE</scope>
    <source>
        <tissue evidence="5">Leaves</tissue>
    </source>
</reference>
<evidence type="ECO:0000256" key="3">
    <source>
        <dbReference type="ARBA" id="ARBA00022729"/>
    </source>
</evidence>
<evidence type="ECO:0000256" key="4">
    <source>
        <dbReference type="ARBA" id="ARBA00022737"/>
    </source>
</evidence>
<keyword evidence="2" id="KW-0964">Secreted</keyword>
<comment type="subcellular location">
    <subcellularLocation>
        <location evidence="1">Secreted</location>
    </subcellularLocation>
</comment>
<dbReference type="Gramene" id="mRNA:HanXRQr2_Chr01g0008501">
    <property type="protein sequence ID" value="CDS:HanXRQr2_Chr01g0008501.1"/>
    <property type="gene ID" value="HanXRQr2_Chr01g0008501"/>
</dbReference>
<dbReference type="PANTHER" id="PTHR32093">
    <property type="entry name" value="LEUCINE-RICH REPEAT EXTENSIN-LIKE PROTEIN 3-RELATED"/>
    <property type="match status" value="1"/>
</dbReference>
<protein>
    <submittedName>
        <fullName evidence="5">Leucine-rich repeat domain superfamily</fullName>
    </submittedName>
</protein>
<organism evidence="5 6">
    <name type="scientific">Helianthus annuus</name>
    <name type="common">Common sunflower</name>
    <dbReference type="NCBI Taxonomy" id="4232"/>
    <lineage>
        <taxon>Eukaryota</taxon>
        <taxon>Viridiplantae</taxon>
        <taxon>Streptophyta</taxon>
        <taxon>Embryophyta</taxon>
        <taxon>Tracheophyta</taxon>
        <taxon>Spermatophyta</taxon>
        <taxon>Magnoliopsida</taxon>
        <taxon>eudicotyledons</taxon>
        <taxon>Gunneridae</taxon>
        <taxon>Pentapetalae</taxon>
        <taxon>asterids</taxon>
        <taxon>campanulids</taxon>
        <taxon>Asterales</taxon>
        <taxon>Asteraceae</taxon>
        <taxon>Asteroideae</taxon>
        <taxon>Heliantheae alliance</taxon>
        <taxon>Heliantheae</taxon>
        <taxon>Helianthus</taxon>
    </lineage>
</organism>
<proteinExistence type="predicted"/>
<dbReference type="InterPro" id="IPR032675">
    <property type="entry name" value="LRR_dom_sf"/>
</dbReference>
<dbReference type="Proteomes" id="UP000215914">
    <property type="component" value="Unassembled WGS sequence"/>
</dbReference>
<keyword evidence="4" id="KW-0677">Repeat</keyword>
<dbReference type="EMBL" id="MNCJ02000316">
    <property type="protein sequence ID" value="KAF5820988.1"/>
    <property type="molecule type" value="Genomic_DNA"/>
</dbReference>
<sequence>MVFNVSFNELMGSLPESISGLVSMEQLNVASNYLSGSILESVRRLPQLEREREREFF</sequence>
<gene>
    <name evidence="5" type="ORF">HanXRQr2_Chr01g0008501</name>
</gene>
<evidence type="ECO:0000313" key="6">
    <source>
        <dbReference type="Proteomes" id="UP000215914"/>
    </source>
</evidence>
<name>A0A9K3P3I2_HELAN</name>